<evidence type="ECO:0000256" key="1">
    <source>
        <dbReference type="SAM" id="MobiDB-lite"/>
    </source>
</evidence>
<name>A0A2T3AIW8_9PEZI</name>
<accession>A0A2T3AIW8</accession>
<dbReference type="EMBL" id="KZ678384">
    <property type="protein sequence ID" value="PSR99368.1"/>
    <property type="molecule type" value="Genomic_DNA"/>
</dbReference>
<gene>
    <name evidence="2" type="ORF">BD289DRAFT_479505</name>
</gene>
<dbReference type="InParanoid" id="A0A2T3AIW8"/>
<feature type="region of interest" description="Disordered" evidence="1">
    <location>
        <begin position="46"/>
        <end position="69"/>
    </location>
</feature>
<evidence type="ECO:0008006" key="4">
    <source>
        <dbReference type="Google" id="ProtNLM"/>
    </source>
</evidence>
<keyword evidence="3" id="KW-1185">Reference proteome</keyword>
<evidence type="ECO:0000313" key="2">
    <source>
        <dbReference type="EMBL" id="PSR99368.1"/>
    </source>
</evidence>
<dbReference type="OrthoDB" id="1022638at2759"/>
<feature type="compositionally biased region" description="Low complexity" evidence="1">
    <location>
        <begin position="47"/>
        <end position="68"/>
    </location>
</feature>
<proteinExistence type="predicted"/>
<feature type="region of interest" description="Disordered" evidence="1">
    <location>
        <begin position="305"/>
        <end position="329"/>
    </location>
</feature>
<dbReference type="STRING" id="2025994.A0A2T3AIW8"/>
<reference evidence="2 3" key="1">
    <citation type="journal article" date="2018" name="Mycol. Prog.">
        <title>Coniella lustricola, a new species from submerged detritus.</title>
        <authorList>
            <person name="Raudabaugh D.B."/>
            <person name="Iturriaga T."/>
            <person name="Carver A."/>
            <person name="Mondo S."/>
            <person name="Pangilinan J."/>
            <person name="Lipzen A."/>
            <person name="He G."/>
            <person name="Amirebrahimi M."/>
            <person name="Grigoriev I.V."/>
            <person name="Miller A.N."/>
        </authorList>
    </citation>
    <scope>NUCLEOTIDE SEQUENCE [LARGE SCALE GENOMIC DNA]</scope>
    <source>
        <strain evidence="2 3">B22-T-1</strain>
    </source>
</reference>
<dbReference type="AlphaFoldDB" id="A0A2T3AIW8"/>
<dbReference type="Proteomes" id="UP000241462">
    <property type="component" value="Unassembled WGS sequence"/>
</dbReference>
<organism evidence="2 3">
    <name type="scientific">Coniella lustricola</name>
    <dbReference type="NCBI Taxonomy" id="2025994"/>
    <lineage>
        <taxon>Eukaryota</taxon>
        <taxon>Fungi</taxon>
        <taxon>Dikarya</taxon>
        <taxon>Ascomycota</taxon>
        <taxon>Pezizomycotina</taxon>
        <taxon>Sordariomycetes</taxon>
        <taxon>Sordariomycetidae</taxon>
        <taxon>Diaporthales</taxon>
        <taxon>Schizoparmaceae</taxon>
        <taxon>Coniella</taxon>
    </lineage>
</organism>
<evidence type="ECO:0000313" key="3">
    <source>
        <dbReference type="Proteomes" id="UP000241462"/>
    </source>
</evidence>
<sequence>MTPLPGAEMVCLLVGPNRTEFTLHRKLLCTSSAFFCSSLESMAAPGSPASVHSDSDSSSSSMTSSRGPSNRKILWLSEESPEMMDLFVLWLYQRDSFRALLDSMVAAVTAKPTPSTPGKPSTSSAAARVRATANILRRRQALHWNLVKLHLFAAAIRLPVLQDTAMDALQDLYLRCDWDVSAHFVRFLYIDCTREQAFRLRKWAVAMLVWTISNGGGADTCAFDDLFTEVPNLRRDYAQHMDKMTDSRANVCIKNPQLRLPRNRLNNEERHFGYRQCSFHSHRSSVGEGPCPYVAAQPAIVSPGATDAGHGPLNSHPLPQLNGCRPTPSRRAAKHRRMRLASNAGQVWTVQESTEET</sequence>
<protein>
    <recommendedName>
        <fullName evidence="4">BTB domain-containing protein</fullName>
    </recommendedName>
</protein>